<evidence type="ECO:0000313" key="2">
    <source>
        <dbReference type="Proteomes" id="UP000216001"/>
    </source>
</evidence>
<sequence>MQDKLDLPILPSIDIYQFRHMSNEISAFNKNIIHYDFIIHGKIQKIASKTFNINETIRNSIPKLKIKLNYILKSELNSENTNIPDGILVTSFIEDLIDFKLELERIITKFSYTTDSLSLIHVEESNQHKLQQYSEQKELLVTSKNSKMLKINEINQQHSVITAAEDIILKSKITDFLKKHLLNDELIDSIDMPTNKKQILKSAIAFIKNLLSVIDDGLEFAQLVEVRLDLGNQILELKEEVNHIDKTIFKLSQLMLLSEQITAIDSHKLSIITQIGLIKNYWWEWCHFINEKSSEKTVNIQKINTASQVLMSFLDDMEYQYQRQLPD</sequence>
<comment type="caution">
    <text evidence="1">The sequence shown here is derived from an EMBL/GenBank/DDBJ whole genome shotgun (WGS) entry which is preliminary data.</text>
</comment>
<dbReference type="GeneID" id="92274443"/>
<protein>
    <recommendedName>
        <fullName evidence="3">Alpha-xenorhabdolysin family binary toxin subunit B</fullName>
    </recommendedName>
</protein>
<reference evidence="1 2" key="1">
    <citation type="submission" date="2017-07" db="EMBL/GenBank/DDBJ databases">
        <title>blaIMP-27 on transferable plasmids in Proteus mirabilis and Providencia rettgeri.</title>
        <authorList>
            <person name="Potter R."/>
        </authorList>
    </citation>
    <scope>NUCLEOTIDE SEQUENCE [LARGE SCALE GENOMIC DNA]</scope>
    <source>
        <strain evidence="1 2">PR1</strain>
    </source>
</reference>
<dbReference type="EMBL" id="NOWC01000022">
    <property type="protein sequence ID" value="OZS73372.1"/>
    <property type="molecule type" value="Genomic_DNA"/>
</dbReference>
<proteinExistence type="predicted"/>
<dbReference type="NCBIfam" id="NF033927">
    <property type="entry name" value="alph_xenorhab_B"/>
    <property type="match status" value="1"/>
</dbReference>
<dbReference type="RefSeq" id="WP_094962297.1">
    <property type="nucleotide sequence ID" value="NZ_JAFJXK010000082.1"/>
</dbReference>
<dbReference type="InterPro" id="IPR047760">
    <property type="entry name" value="XaxB-like"/>
</dbReference>
<evidence type="ECO:0008006" key="3">
    <source>
        <dbReference type="Google" id="ProtNLM"/>
    </source>
</evidence>
<gene>
    <name evidence="1" type="ORF">CHI95_16805</name>
</gene>
<dbReference type="AlphaFoldDB" id="A0A264VQ08"/>
<name>A0A264VQ08_PRORE</name>
<dbReference type="Proteomes" id="UP000216001">
    <property type="component" value="Unassembled WGS sequence"/>
</dbReference>
<evidence type="ECO:0000313" key="1">
    <source>
        <dbReference type="EMBL" id="OZS73372.1"/>
    </source>
</evidence>
<organism evidence="1 2">
    <name type="scientific">Providencia rettgeri</name>
    <dbReference type="NCBI Taxonomy" id="587"/>
    <lineage>
        <taxon>Bacteria</taxon>
        <taxon>Pseudomonadati</taxon>
        <taxon>Pseudomonadota</taxon>
        <taxon>Gammaproteobacteria</taxon>
        <taxon>Enterobacterales</taxon>
        <taxon>Morganellaceae</taxon>
        <taxon>Providencia</taxon>
    </lineage>
</organism>
<accession>A0A264VQ08</accession>